<accession>A0AAJ0HPA2</accession>
<proteinExistence type="predicted"/>
<feature type="compositionally biased region" description="Polar residues" evidence="3">
    <location>
        <begin position="211"/>
        <end position="220"/>
    </location>
</feature>
<evidence type="ECO:0000256" key="1">
    <source>
        <dbReference type="ARBA" id="ARBA00022741"/>
    </source>
</evidence>
<reference evidence="4" key="2">
    <citation type="submission" date="2023-06" db="EMBL/GenBank/DDBJ databases">
        <authorList>
            <consortium name="Lawrence Berkeley National Laboratory"/>
            <person name="Haridas S."/>
            <person name="Hensen N."/>
            <person name="Bonometti L."/>
            <person name="Westerberg I."/>
            <person name="Brannstrom I.O."/>
            <person name="Guillou S."/>
            <person name="Cros-Aarteil S."/>
            <person name="Calhoun S."/>
            <person name="Kuo A."/>
            <person name="Mondo S."/>
            <person name="Pangilinan J."/>
            <person name="Riley R."/>
            <person name="Labutti K."/>
            <person name="Andreopoulos B."/>
            <person name="Lipzen A."/>
            <person name="Chen C."/>
            <person name="Yanf M."/>
            <person name="Daum C."/>
            <person name="Ng V."/>
            <person name="Clum A."/>
            <person name="Steindorff A."/>
            <person name="Ohm R."/>
            <person name="Martin F."/>
            <person name="Silar P."/>
            <person name="Natvig D."/>
            <person name="Lalanne C."/>
            <person name="Gautier V."/>
            <person name="Ament-Velasquez S.L."/>
            <person name="Kruys A."/>
            <person name="Hutchinson M.I."/>
            <person name="Powell A.J."/>
            <person name="Barry K."/>
            <person name="Miller A.N."/>
            <person name="Grigoriev I.V."/>
            <person name="Debuchy R."/>
            <person name="Gladieux P."/>
            <person name="Thoren M.H."/>
            <person name="Johannesson H."/>
        </authorList>
    </citation>
    <scope>NUCLEOTIDE SEQUENCE</scope>
    <source>
        <strain evidence="4">CBS 955.72</strain>
    </source>
</reference>
<dbReference type="InterPro" id="IPR020849">
    <property type="entry name" value="Small_GTPase_Ras-type"/>
</dbReference>
<dbReference type="PROSITE" id="PS51419">
    <property type="entry name" value="RAB"/>
    <property type="match status" value="1"/>
</dbReference>
<dbReference type="InterPro" id="IPR027417">
    <property type="entry name" value="P-loop_NTPase"/>
</dbReference>
<dbReference type="InterPro" id="IPR001806">
    <property type="entry name" value="Small_GTPase"/>
</dbReference>
<evidence type="ECO:0000313" key="4">
    <source>
        <dbReference type="EMBL" id="KAK3358842.1"/>
    </source>
</evidence>
<dbReference type="SMART" id="SM00175">
    <property type="entry name" value="RAB"/>
    <property type="match status" value="1"/>
</dbReference>
<protein>
    <submittedName>
        <fullName evidence="4">Ras-2 protein</fullName>
    </submittedName>
</protein>
<dbReference type="PROSITE" id="PS51421">
    <property type="entry name" value="RAS"/>
    <property type="match status" value="1"/>
</dbReference>
<organism evidence="4 5">
    <name type="scientific">Lasiosphaeria hispida</name>
    <dbReference type="NCBI Taxonomy" id="260671"/>
    <lineage>
        <taxon>Eukaryota</taxon>
        <taxon>Fungi</taxon>
        <taxon>Dikarya</taxon>
        <taxon>Ascomycota</taxon>
        <taxon>Pezizomycotina</taxon>
        <taxon>Sordariomycetes</taxon>
        <taxon>Sordariomycetidae</taxon>
        <taxon>Sordariales</taxon>
        <taxon>Lasiosphaeriaceae</taxon>
        <taxon>Lasiosphaeria</taxon>
    </lineage>
</organism>
<sequence length="232" mass="26343">MQTQAETATPIPPVSTRLPAREVPTTSRKVVLYKLVVLGDGNAGKTALVMQLFPKCFVEPYDPTAENLYQKLVHIDDMGCILEVFDTTCQEEYPALQDQCIRANEGFIILYSITSRSSFAQVRSFHRRIHRVNESTRAHSDIPAPIMLVGNNCERTTEREVSTQEGHDMAKELGCGFVEASAKNCINVEKAFYDVVRIIRRQRNQQQRQQHSLSNPTSGPSRYRWLKKSGKR</sequence>
<evidence type="ECO:0000313" key="5">
    <source>
        <dbReference type="Proteomes" id="UP001275084"/>
    </source>
</evidence>
<dbReference type="Gene3D" id="3.40.50.300">
    <property type="entry name" value="P-loop containing nucleotide triphosphate hydrolases"/>
    <property type="match status" value="1"/>
</dbReference>
<dbReference type="GO" id="GO:0003924">
    <property type="term" value="F:GTPase activity"/>
    <property type="evidence" value="ECO:0007669"/>
    <property type="project" value="InterPro"/>
</dbReference>
<dbReference type="PANTHER" id="PTHR24070">
    <property type="entry name" value="RAS, DI-RAS, AND RHEB FAMILY MEMBERS OF SMALL GTPASE SUPERFAMILY"/>
    <property type="match status" value="1"/>
</dbReference>
<dbReference type="InterPro" id="IPR005225">
    <property type="entry name" value="Small_GTP-bd"/>
</dbReference>
<dbReference type="GO" id="GO:0007165">
    <property type="term" value="P:signal transduction"/>
    <property type="evidence" value="ECO:0007669"/>
    <property type="project" value="InterPro"/>
</dbReference>
<dbReference type="PRINTS" id="PR00449">
    <property type="entry name" value="RASTRNSFRMNG"/>
</dbReference>
<comment type="caution">
    <text evidence="4">The sequence shown here is derived from an EMBL/GenBank/DDBJ whole genome shotgun (WGS) entry which is preliminary data.</text>
</comment>
<dbReference type="FunFam" id="3.40.50.300:FF:001447">
    <property type="entry name" value="Ras-related protein Rab-1B"/>
    <property type="match status" value="1"/>
</dbReference>
<feature type="region of interest" description="Disordered" evidence="3">
    <location>
        <begin position="203"/>
        <end position="232"/>
    </location>
</feature>
<dbReference type="Proteomes" id="UP001275084">
    <property type="component" value="Unassembled WGS sequence"/>
</dbReference>
<keyword evidence="1" id="KW-0547">Nucleotide-binding</keyword>
<dbReference type="GO" id="GO:0016020">
    <property type="term" value="C:membrane"/>
    <property type="evidence" value="ECO:0007669"/>
    <property type="project" value="InterPro"/>
</dbReference>
<gene>
    <name evidence="4" type="ORF">B0T25DRAFT_446234</name>
</gene>
<dbReference type="EMBL" id="JAUIQD010000002">
    <property type="protein sequence ID" value="KAK3358842.1"/>
    <property type="molecule type" value="Genomic_DNA"/>
</dbReference>
<evidence type="ECO:0000256" key="3">
    <source>
        <dbReference type="SAM" id="MobiDB-lite"/>
    </source>
</evidence>
<dbReference type="SMART" id="SM00174">
    <property type="entry name" value="RHO"/>
    <property type="match status" value="1"/>
</dbReference>
<dbReference type="AlphaFoldDB" id="A0AAJ0HPA2"/>
<keyword evidence="5" id="KW-1185">Reference proteome</keyword>
<dbReference type="GO" id="GO:0005525">
    <property type="term" value="F:GTP binding"/>
    <property type="evidence" value="ECO:0007669"/>
    <property type="project" value="UniProtKB-KW"/>
</dbReference>
<dbReference type="SMART" id="SM00173">
    <property type="entry name" value="RAS"/>
    <property type="match status" value="1"/>
</dbReference>
<keyword evidence="2" id="KW-0342">GTP-binding</keyword>
<dbReference type="NCBIfam" id="TIGR00231">
    <property type="entry name" value="small_GTP"/>
    <property type="match status" value="1"/>
</dbReference>
<name>A0AAJ0HPA2_9PEZI</name>
<dbReference type="SUPFAM" id="SSF52540">
    <property type="entry name" value="P-loop containing nucleoside triphosphate hydrolases"/>
    <property type="match status" value="1"/>
</dbReference>
<reference evidence="4" key="1">
    <citation type="journal article" date="2023" name="Mol. Phylogenet. Evol.">
        <title>Genome-scale phylogeny and comparative genomics of the fungal order Sordariales.</title>
        <authorList>
            <person name="Hensen N."/>
            <person name="Bonometti L."/>
            <person name="Westerberg I."/>
            <person name="Brannstrom I.O."/>
            <person name="Guillou S."/>
            <person name="Cros-Aarteil S."/>
            <person name="Calhoun S."/>
            <person name="Haridas S."/>
            <person name="Kuo A."/>
            <person name="Mondo S."/>
            <person name="Pangilinan J."/>
            <person name="Riley R."/>
            <person name="LaButti K."/>
            <person name="Andreopoulos B."/>
            <person name="Lipzen A."/>
            <person name="Chen C."/>
            <person name="Yan M."/>
            <person name="Daum C."/>
            <person name="Ng V."/>
            <person name="Clum A."/>
            <person name="Steindorff A."/>
            <person name="Ohm R.A."/>
            <person name="Martin F."/>
            <person name="Silar P."/>
            <person name="Natvig D.O."/>
            <person name="Lalanne C."/>
            <person name="Gautier V."/>
            <person name="Ament-Velasquez S.L."/>
            <person name="Kruys A."/>
            <person name="Hutchinson M.I."/>
            <person name="Powell A.J."/>
            <person name="Barry K."/>
            <person name="Miller A.N."/>
            <person name="Grigoriev I.V."/>
            <person name="Debuchy R."/>
            <person name="Gladieux P."/>
            <person name="Hiltunen Thoren M."/>
            <person name="Johannesson H."/>
        </authorList>
    </citation>
    <scope>NUCLEOTIDE SEQUENCE</scope>
    <source>
        <strain evidence="4">CBS 955.72</strain>
    </source>
</reference>
<dbReference type="Pfam" id="PF00071">
    <property type="entry name" value="Ras"/>
    <property type="match status" value="1"/>
</dbReference>
<evidence type="ECO:0000256" key="2">
    <source>
        <dbReference type="ARBA" id="ARBA00023134"/>
    </source>
</evidence>